<proteinExistence type="predicted"/>
<evidence type="ECO:0000313" key="3">
    <source>
        <dbReference type="EMBL" id="KAA8912297.1"/>
    </source>
</evidence>
<sequence length="224" mass="24125">MPILTRFLSFLLRPLTMLLSLYVLGASSYHISQSRPHISRSLYAVTVISGAASLWGLLSSITSICAKRGTTLCTMLLLDAVFSGGFIAVSILLRHAARTDCGTQDQPTVCKVDKAAFSVSVANAVFFLLLALLTHRILAAYKRTRAFGPGPENGYSTTPSASAPRRKRWTRGTDETEGDTGAFTRTGGHNHGFNGGYREPNGALDRGSFDPELGAQPVRGEQVF</sequence>
<evidence type="ECO:0000256" key="2">
    <source>
        <dbReference type="SAM" id="Phobius"/>
    </source>
</evidence>
<feature type="transmembrane region" description="Helical" evidence="2">
    <location>
        <begin position="76"/>
        <end position="95"/>
    </location>
</feature>
<evidence type="ECO:0000256" key="1">
    <source>
        <dbReference type="SAM" id="MobiDB-lite"/>
    </source>
</evidence>
<dbReference type="AlphaFoldDB" id="A0A5J5F798"/>
<keyword evidence="2" id="KW-1133">Transmembrane helix</keyword>
<keyword evidence="2" id="KW-0472">Membrane</keyword>
<keyword evidence="2" id="KW-0812">Transmembrane</keyword>
<dbReference type="Proteomes" id="UP000326924">
    <property type="component" value="Unassembled WGS sequence"/>
</dbReference>
<dbReference type="OrthoDB" id="5342507at2759"/>
<feature type="transmembrane region" description="Helical" evidence="2">
    <location>
        <begin position="115"/>
        <end position="133"/>
    </location>
</feature>
<dbReference type="EMBL" id="VXIS01000025">
    <property type="protein sequence ID" value="KAA8912297.1"/>
    <property type="molecule type" value="Genomic_DNA"/>
</dbReference>
<name>A0A5J5F798_9PEZI</name>
<reference evidence="3 4" key="1">
    <citation type="submission" date="2019-09" db="EMBL/GenBank/DDBJ databases">
        <title>Draft genome of the ectomycorrhizal ascomycete Sphaerosporella brunnea.</title>
        <authorList>
            <consortium name="DOE Joint Genome Institute"/>
            <person name="Benucci G.M."/>
            <person name="Marozzi G."/>
            <person name="Antonielli L."/>
            <person name="Sanchez S."/>
            <person name="Marco P."/>
            <person name="Wang X."/>
            <person name="Falini L.B."/>
            <person name="Barry K."/>
            <person name="Haridas S."/>
            <person name="Lipzen A."/>
            <person name="Labutti K."/>
            <person name="Grigoriev I.V."/>
            <person name="Murat C."/>
            <person name="Martin F."/>
            <person name="Albertini E."/>
            <person name="Donnini D."/>
            <person name="Bonito G."/>
        </authorList>
    </citation>
    <scope>NUCLEOTIDE SEQUENCE [LARGE SCALE GENOMIC DNA]</scope>
    <source>
        <strain evidence="3 4">Sb_GMNB300</strain>
    </source>
</reference>
<evidence type="ECO:0008006" key="5">
    <source>
        <dbReference type="Google" id="ProtNLM"/>
    </source>
</evidence>
<comment type="caution">
    <text evidence="3">The sequence shown here is derived from an EMBL/GenBank/DDBJ whole genome shotgun (WGS) entry which is preliminary data.</text>
</comment>
<feature type="transmembrane region" description="Helical" evidence="2">
    <location>
        <begin position="41"/>
        <end position="64"/>
    </location>
</feature>
<feature type="region of interest" description="Disordered" evidence="1">
    <location>
        <begin position="149"/>
        <end position="224"/>
    </location>
</feature>
<protein>
    <recommendedName>
        <fullName evidence="5">MARVEL domain-containing protein</fullName>
    </recommendedName>
</protein>
<dbReference type="InParanoid" id="A0A5J5F798"/>
<accession>A0A5J5F798</accession>
<organism evidence="3 4">
    <name type="scientific">Sphaerosporella brunnea</name>
    <dbReference type="NCBI Taxonomy" id="1250544"/>
    <lineage>
        <taxon>Eukaryota</taxon>
        <taxon>Fungi</taxon>
        <taxon>Dikarya</taxon>
        <taxon>Ascomycota</taxon>
        <taxon>Pezizomycotina</taxon>
        <taxon>Pezizomycetes</taxon>
        <taxon>Pezizales</taxon>
        <taxon>Pyronemataceae</taxon>
        <taxon>Sphaerosporella</taxon>
    </lineage>
</organism>
<evidence type="ECO:0000313" key="4">
    <source>
        <dbReference type="Proteomes" id="UP000326924"/>
    </source>
</evidence>
<keyword evidence="4" id="KW-1185">Reference proteome</keyword>
<gene>
    <name evidence="3" type="ORF">FN846DRAFT_933448</name>
</gene>